<keyword evidence="6" id="KW-1185">Reference proteome</keyword>
<dbReference type="InterPro" id="IPR023346">
    <property type="entry name" value="Lysozyme-like_dom_sf"/>
</dbReference>
<evidence type="ECO:0000313" key="5">
    <source>
        <dbReference type="EMBL" id="NIY71993.1"/>
    </source>
</evidence>
<dbReference type="PANTHER" id="PTHR37423:SF2">
    <property type="entry name" value="MEMBRANE-BOUND LYTIC MUREIN TRANSGLYCOSYLASE C"/>
    <property type="match status" value="1"/>
</dbReference>
<organism evidence="5 6">
    <name type="scientific">Marivivens donghaensis</name>
    <dbReference type="NCBI Taxonomy" id="1699413"/>
    <lineage>
        <taxon>Bacteria</taxon>
        <taxon>Pseudomonadati</taxon>
        <taxon>Pseudomonadota</taxon>
        <taxon>Alphaproteobacteria</taxon>
        <taxon>Rhodobacterales</taxon>
        <taxon>Paracoccaceae</taxon>
        <taxon>Marivivens group</taxon>
        <taxon>Marivivens</taxon>
    </lineage>
</organism>
<comment type="caution">
    <text evidence="5">The sequence shown here is derived from an EMBL/GenBank/DDBJ whole genome shotgun (WGS) entry which is preliminary data.</text>
</comment>
<accession>A0ABX0VV93</accession>
<dbReference type="Pfam" id="PF01464">
    <property type="entry name" value="SLT"/>
    <property type="match status" value="1"/>
</dbReference>
<feature type="region of interest" description="Disordered" evidence="3">
    <location>
        <begin position="49"/>
        <end position="75"/>
    </location>
</feature>
<dbReference type="CDD" id="cd00254">
    <property type="entry name" value="LT-like"/>
    <property type="match status" value="1"/>
</dbReference>
<dbReference type="SUPFAM" id="SSF53955">
    <property type="entry name" value="Lysozyme-like"/>
    <property type="match status" value="1"/>
</dbReference>
<comment type="similarity">
    <text evidence="2">Belongs to the virb1 family.</text>
</comment>
<dbReference type="Gene3D" id="1.10.530.10">
    <property type="match status" value="1"/>
</dbReference>
<evidence type="ECO:0000256" key="3">
    <source>
        <dbReference type="SAM" id="MobiDB-lite"/>
    </source>
</evidence>
<gene>
    <name evidence="5" type="ORF">HCZ30_06025</name>
</gene>
<protein>
    <submittedName>
        <fullName evidence="5">Lytic transglycosylase domain-containing protein</fullName>
    </submittedName>
</protein>
<proteinExistence type="inferred from homology"/>
<evidence type="ECO:0000259" key="4">
    <source>
        <dbReference type="Pfam" id="PF01464"/>
    </source>
</evidence>
<name>A0ABX0VV93_9RHOB</name>
<feature type="domain" description="Transglycosylase SLT" evidence="4">
    <location>
        <begin position="144"/>
        <end position="234"/>
    </location>
</feature>
<reference evidence="5 6" key="1">
    <citation type="submission" date="2020-03" db="EMBL/GenBank/DDBJ databases">
        <title>Bacterial isolates of synthetic phycosphere.</title>
        <authorList>
            <person name="Fu H."/>
            <person name="Moran M.A."/>
        </authorList>
    </citation>
    <scope>NUCLEOTIDE SEQUENCE [LARGE SCALE GENOMIC DNA]</scope>
    <source>
        <strain evidence="5 6">HF1</strain>
    </source>
</reference>
<dbReference type="Proteomes" id="UP000709466">
    <property type="component" value="Unassembled WGS sequence"/>
</dbReference>
<evidence type="ECO:0000256" key="1">
    <source>
        <dbReference type="ARBA" id="ARBA00007734"/>
    </source>
</evidence>
<comment type="similarity">
    <text evidence="1">Belongs to the transglycosylase Slt family.</text>
</comment>
<evidence type="ECO:0000313" key="6">
    <source>
        <dbReference type="Proteomes" id="UP000709466"/>
    </source>
</evidence>
<sequence>MWRQFFSILGITVLIPGAIPAQESRLQSDFTFKRITVPQAGSTNRINVQIAPRGPAEPYAPSEAGTTTGTGPVAGATPRASELDWFWEMIPPETAASQPGRLILALEAMRKAPEGKGVREPRLDALQKIASTYGTEILRQTVGTRVSPALVLSVIAVESSGDHEAISRVGAVGLMQLMPETAARFGVRDSLDPADNIRGGVAYLNWLMERFEDDPVLFLAAYNAGAGSIRDAGGVPDYAETRAYVPKVLAAWNVARALCVTPPELMSDGCVFSVR</sequence>
<feature type="compositionally biased region" description="Low complexity" evidence="3">
    <location>
        <begin position="64"/>
        <end position="75"/>
    </location>
</feature>
<evidence type="ECO:0000256" key="2">
    <source>
        <dbReference type="ARBA" id="ARBA00009387"/>
    </source>
</evidence>
<dbReference type="InterPro" id="IPR008258">
    <property type="entry name" value="Transglycosylase_SLT_dom_1"/>
</dbReference>
<dbReference type="EMBL" id="JAATOP010000003">
    <property type="protein sequence ID" value="NIY71993.1"/>
    <property type="molecule type" value="Genomic_DNA"/>
</dbReference>
<dbReference type="PANTHER" id="PTHR37423">
    <property type="entry name" value="SOLUBLE LYTIC MUREIN TRANSGLYCOSYLASE-RELATED"/>
    <property type="match status" value="1"/>
</dbReference>